<keyword evidence="1 5" id="KW-0853">WD repeat</keyword>
<dbReference type="GO" id="GO:0006325">
    <property type="term" value="P:chromatin organization"/>
    <property type="evidence" value="ECO:0007669"/>
    <property type="project" value="UniProtKB-ARBA"/>
</dbReference>
<feature type="compositionally biased region" description="Basic and acidic residues" evidence="6">
    <location>
        <begin position="970"/>
        <end position="985"/>
    </location>
</feature>
<dbReference type="eggNOG" id="KOG0772">
    <property type="taxonomic scope" value="Eukaryota"/>
</dbReference>
<dbReference type="PRINTS" id="PR00503">
    <property type="entry name" value="BROMODOMAIN"/>
</dbReference>
<feature type="domain" description="Bromo" evidence="7">
    <location>
        <begin position="815"/>
        <end position="899"/>
    </location>
</feature>
<dbReference type="Gene3D" id="2.130.10.10">
    <property type="entry name" value="YVTN repeat-like/Quinoprotein amine dehydrogenase"/>
    <property type="match status" value="2"/>
</dbReference>
<feature type="compositionally biased region" description="Low complexity" evidence="6">
    <location>
        <begin position="1182"/>
        <end position="1192"/>
    </location>
</feature>
<feature type="compositionally biased region" description="Basic and acidic residues" evidence="6">
    <location>
        <begin position="679"/>
        <end position="699"/>
    </location>
</feature>
<dbReference type="PANTHER" id="PTHR16017">
    <property type="entry name" value="GASTRULATION DEFECTIVE PROTEIN 1-RELATED"/>
    <property type="match status" value="1"/>
</dbReference>
<dbReference type="CDD" id="cd05500">
    <property type="entry name" value="Bromo_BDF1_2_I"/>
    <property type="match status" value="1"/>
</dbReference>
<feature type="domain" description="NET" evidence="8">
    <location>
        <begin position="1198"/>
        <end position="1279"/>
    </location>
</feature>
<feature type="repeat" description="WD" evidence="5">
    <location>
        <begin position="118"/>
        <end position="150"/>
    </location>
</feature>
<sequence length="1349" mass="147895">MSDDVLAAMGISGFGKATNKKQLDPNRFDKNKRSENANDALAPRRSAAEPSAQSTPADLLAQSREDDSEDDVGPPPPQLLGNGEAVSAQEEPEYDPSEFEDDNDSGAPEFPITHETILKDHTKVVSALALDPSGARIVSGSHDYDCKLWDFGGMDMRCKPFKSWEPAGSYHIHDLKFSNDGQQFLCISGTSQAKIFDRDGEEKATFVKGDPYIRDMKNTSGHVSELTACAWHPKDKQTFITSSADSTIRIWDVENKRKQKTVIVVKSKERGARTKVLTCGYSPDGGIIGGACFDGALHMWQARSNFARPNMTVEGAHMKNSETGSVVFSVDGRTVVTRGGDDTVKIWDLRAFKKPLAVRSEAPTLYPNTNAVFSPDDKYVVTGAGATARGGHGRLLFLHKNNLEIEKALEVGATPVRVFWHSKINQIVTGLSNGEICVLYSPETSLNGAKLLLNKGPPRKVTIEDMSDAVTAPHIITPHALPMFRDMDPGRGTKRKRDKDRLDPRKSRRPELPVTGPGKGGRVGASATQHVVQNLVRDTTRDEDPREALLKYAEEVDNNPVWTKDSGHTDPITPDVPPAAGVNGAANGVTKLNGGLQRDASSPTLDSPATPVSNSAAPDVKIDDEFHEQEGDVRHEAIPIKPIAPVDSKPAVTTIDDASVDAHKDAVEDPGDSLEDINMDERTSVPNGVHHDADVHMDDGNVPPPTSPPTMDGSLVDIDVSGTSILSQADEEEHKPPPAKRARMHSDADQASLAHSATPPPASTAPSPLPPPSATTTTSVPPSSAPLPPPSTPSGPSTLTSAQLRFCQSTVRSLKKIKDAAPFLRPVDPVALNIPHYFTIIKQPMDLSTVERKLASSNPQKPDPNSENPRYNHADEFVADVRLMFYNCLTFNGPDHAVTAMGKRVEEIFDKQIKHMPPAMPPPEASLRLIKPPPPPKKPTPPPPQPAPAPPKQQKVPPARRLSTTMPVIRRNDNEAVGRPKREIHPPPSKDLPYVDAPKKHRKSKRVKDDGTAEQLKYCGKILSDLNRKQHYNVASPFYEPVDWVKMDLPMYPKVVKKPMDLSTMRRKLDNNEYAAAKDFYSDFKLMIKNCFTFNPVGTPVQIAGADLQRLFEEKWKSLPPLREISDSEDEEDSEDDDRQRQIADIEQKMEMLQNTLTSLKSKPAKKKKEERREKAPVASTSKAPSKQPKSQPSKKKNKKPIADDDVLTFEQKKDLSESIGKLDGTKLEKVIQIIHEGVPEIRDSTEEIELEIDTLPAAVLTKLYNFVIRPMRAQPSKRNRPGKGTGTGGLKRKSMDEDVEAEKIRQLEQRMALFEQPAGSGLATTTRNVDSDHSSDSSDSDSSGSDSE</sequence>
<keyword evidence="10" id="KW-1185">Reference proteome</keyword>
<protein>
    <recommendedName>
        <fullName evidence="11">Transcription factor</fullName>
    </recommendedName>
</protein>
<dbReference type="InterPro" id="IPR001680">
    <property type="entry name" value="WD40_rpt"/>
</dbReference>
<dbReference type="Gene3D" id="1.20.920.10">
    <property type="entry name" value="Bromodomain-like"/>
    <property type="match status" value="2"/>
</dbReference>
<feature type="region of interest" description="Disordered" evidence="6">
    <location>
        <begin position="592"/>
        <end position="619"/>
    </location>
</feature>
<dbReference type="GO" id="GO:0035861">
    <property type="term" value="C:site of double-strand break"/>
    <property type="evidence" value="ECO:0007669"/>
    <property type="project" value="TreeGrafter"/>
</dbReference>
<keyword evidence="3 4" id="KW-0103">Bromodomain</keyword>
<dbReference type="Pfam" id="PF00400">
    <property type="entry name" value="WD40"/>
    <property type="match status" value="3"/>
</dbReference>
<dbReference type="Pfam" id="PF17035">
    <property type="entry name" value="BET"/>
    <property type="match status" value="1"/>
</dbReference>
<dbReference type="OrthoDB" id="10264376at2759"/>
<feature type="repeat" description="WD" evidence="5">
    <location>
        <begin position="219"/>
        <end position="261"/>
    </location>
</feature>
<evidence type="ECO:0000256" key="4">
    <source>
        <dbReference type="PROSITE-ProRule" id="PRU00035"/>
    </source>
</evidence>
<feature type="region of interest" description="Disordered" evidence="6">
    <location>
        <begin position="645"/>
        <end position="800"/>
    </location>
</feature>
<feature type="compositionally biased region" description="Pro residues" evidence="6">
    <location>
        <begin position="931"/>
        <end position="951"/>
    </location>
</feature>
<feature type="region of interest" description="Disordered" evidence="6">
    <location>
        <begin position="851"/>
        <end position="872"/>
    </location>
</feature>
<evidence type="ECO:0000259" key="8">
    <source>
        <dbReference type="PROSITE" id="PS51525"/>
    </source>
</evidence>
<dbReference type="Gene3D" id="1.20.1270.220">
    <property type="match status" value="1"/>
</dbReference>
<dbReference type="InterPro" id="IPR038336">
    <property type="entry name" value="NET_sf"/>
</dbReference>
<dbReference type="InterPro" id="IPR051858">
    <property type="entry name" value="WD_repeat_GAD-1"/>
</dbReference>
<dbReference type="InParanoid" id="K5Y5M0"/>
<feature type="compositionally biased region" description="Basic and acidic residues" evidence="6">
    <location>
        <begin position="499"/>
        <end position="511"/>
    </location>
</feature>
<dbReference type="OMA" id="HEAIPIK"/>
<evidence type="ECO:0000256" key="2">
    <source>
        <dbReference type="ARBA" id="ARBA00022737"/>
    </source>
</evidence>
<evidence type="ECO:0000256" key="6">
    <source>
        <dbReference type="SAM" id="MobiDB-lite"/>
    </source>
</evidence>
<feature type="domain" description="Bromo" evidence="7">
    <location>
        <begin position="1030"/>
        <end position="1102"/>
    </location>
</feature>
<feature type="region of interest" description="Disordered" evidence="6">
    <location>
        <begin position="1156"/>
        <end position="1206"/>
    </location>
</feature>
<dbReference type="PROSITE" id="PS51525">
    <property type="entry name" value="NET"/>
    <property type="match status" value="1"/>
</dbReference>
<dbReference type="SMART" id="SM00297">
    <property type="entry name" value="BROMO"/>
    <property type="match status" value="2"/>
</dbReference>
<evidence type="ECO:0000313" key="9">
    <source>
        <dbReference type="EMBL" id="EKM83410.1"/>
    </source>
</evidence>
<dbReference type="eggNOG" id="KOG1474">
    <property type="taxonomic scope" value="Eukaryota"/>
</dbReference>
<dbReference type="InterPro" id="IPR001487">
    <property type="entry name" value="Bromodomain"/>
</dbReference>
<dbReference type="PRINTS" id="PR00320">
    <property type="entry name" value="GPROTEINBRPT"/>
</dbReference>
<name>K5Y5M0_AGABU</name>
<accession>K5Y5M0</accession>
<evidence type="ECO:0000256" key="5">
    <source>
        <dbReference type="PROSITE-ProRule" id="PRU00221"/>
    </source>
</evidence>
<feature type="region of interest" description="Disordered" evidence="6">
    <location>
        <begin position="915"/>
        <end position="1011"/>
    </location>
</feature>
<dbReference type="PROSITE" id="PS50082">
    <property type="entry name" value="WD_REPEATS_2"/>
    <property type="match status" value="3"/>
</dbReference>
<evidence type="ECO:0000256" key="1">
    <source>
        <dbReference type="ARBA" id="ARBA00022574"/>
    </source>
</evidence>
<dbReference type="RefSeq" id="XP_007324938.1">
    <property type="nucleotide sequence ID" value="XM_007324876.1"/>
</dbReference>
<evidence type="ECO:0000313" key="10">
    <source>
        <dbReference type="Proteomes" id="UP000008493"/>
    </source>
</evidence>
<evidence type="ECO:0000256" key="3">
    <source>
        <dbReference type="ARBA" id="ARBA00023117"/>
    </source>
</evidence>
<feature type="region of interest" description="Disordered" evidence="6">
    <location>
        <begin position="1312"/>
        <end position="1349"/>
    </location>
</feature>
<dbReference type="InterPro" id="IPR027353">
    <property type="entry name" value="NET_dom"/>
</dbReference>
<dbReference type="Pfam" id="PF00439">
    <property type="entry name" value="Bromodomain"/>
    <property type="match status" value="2"/>
</dbReference>
<feature type="region of interest" description="Disordered" evidence="6">
    <location>
        <begin position="1274"/>
        <end position="1300"/>
    </location>
</feature>
<gene>
    <name evidence="9" type="ORF">AGABI1DRAFT_31889</name>
</gene>
<keyword evidence="2" id="KW-0677">Repeat</keyword>
<proteinExistence type="predicted"/>
<dbReference type="STRING" id="597362.K5Y5M0"/>
<dbReference type="SMART" id="SM00320">
    <property type="entry name" value="WD40"/>
    <property type="match status" value="5"/>
</dbReference>
<dbReference type="PROSITE" id="PS50294">
    <property type="entry name" value="WD_REPEATS_REGION"/>
    <property type="match status" value="2"/>
</dbReference>
<dbReference type="InterPro" id="IPR015943">
    <property type="entry name" value="WD40/YVTN_repeat-like_dom_sf"/>
</dbReference>
<organism evidence="9 10">
    <name type="scientific">Agaricus bisporus var. burnettii (strain JB137-S8 / ATCC MYA-4627 / FGSC 10392)</name>
    <name type="common">White button mushroom</name>
    <dbReference type="NCBI Taxonomy" id="597362"/>
    <lineage>
        <taxon>Eukaryota</taxon>
        <taxon>Fungi</taxon>
        <taxon>Dikarya</taxon>
        <taxon>Basidiomycota</taxon>
        <taxon>Agaricomycotina</taxon>
        <taxon>Agaricomycetes</taxon>
        <taxon>Agaricomycetidae</taxon>
        <taxon>Agaricales</taxon>
        <taxon>Agaricineae</taxon>
        <taxon>Agaricaceae</taxon>
        <taxon>Agaricus</taxon>
    </lineage>
</organism>
<dbReference type="PRINTS" id="PR01217">
    <property type="entry name" value="PRICHEXTENSN"/>
</dbReference>
<feature type="compositionally biased region" description="Basic and acidic residues" evidence="6">
    <location>
        <begin position="21"/>
        <end position="36"/>
    </location>
</feature>
<dbReference type="SUPFAM" id="SSF47370">
    <property type="entry name" value="Bromodomain"/>
    <property type="match status" value="2"/>
</dbReference>
<feature type="compositionally biased region" description="Acidic residues" evidence="6">
    <location>
        <begin position="668"/>
        <end position="678"/>
    </location>
</feature>
<feature type="compositionally biased region" description="Polar residues" evidence="6">
    <location>
        <begin position="599"/>
        <end position="616"/>
    </location>
</feature>
<evidence type="ECO:0000259" key="7">
    <source>
        <dbReference type="PROSITE" id="PS50014"/>
    </source>
</evidence>
<dbReference type="PROSITE" id="PS50014">
    <property type="entry name" value="BROMODOMAIN_2"/>
    <property type="match status" value="2"/>
</dbReference>
<dbReference type="EMBL" id="JH971385">
    <property type="protein sequence ID" value="EKM83410.1"/>
    <property type="molecule type" value="Genomic_DNA"/>
</dbReference>
<feature type="compositionally biased region" description="Pro residues" evidence="6">
    <location>
        <begin position="783"/>
        <end position="793"/>
    </location>
</feature>
<dbReference type="GO" id="GO:0005634">
    <property type="term" value="C:nucleus"/>
    <property type="evidence" value="ECO:0007669"/>
    <property type="project" value="TreeGrafter"/>
</dbReference>
<feature type="compositionally biased region" description="Acidic residues" evidence="6">
    <location>
        <begin position="90"/>
        <end position="104"/>
    </location>
</feature>
<reference evidence="10" key="1">
    <citation type="journal article" date="2012" name="Proc. Natl. Acad. Sci. U.S.A.">
        <title>Genome sequence of the button mushroom Agaricus bisporus reveals mechanisms governing adaptation to a humic-rich ecological niche.</title>
        <authorList>
            <person name="Morin E."/>
            <person name="Kohler A."/>
            <person name="Baker A.R."/>
            <person name="Foulongne-Oriol M."/>
            <person name="Lombard V."/>
            <person name="Nagy L.G."/>
            <person name="Ohm R.A."/>
            <person name="Patyshakuliyeva A."/>
            <person name="Brun A."/>
            <person name="Aerts A.L."/>
            <person name="Bailey A.M."/>
            <person name="Billette C."/>
            <person name="Coutinho P.M."/>
            <person name="Deakin G."/>
            <person name="Doddapaneni H."/>
            <person name="Floudas D."/>
            <person name="Grimwood J."/>
            <person name="Hilden K."/>
            <person name="Kuees U."/>
            <person name="LaButti K.M."/>
            <person name="Lapidus A."/>
            <person name="Lindquist E.A."/>
            <person name="Lucas S.M."/>
            <person name="Murat C."/>
            <person name="Riley R.W."/>
            <person name="Salamov A.A."/>
            <person name="Schmutz J."/>
            <person name="Subramanian V."/>
            <person name="Woesten H.A.B."/>
            <person name="Xu J."/>
            <person name="Eastwood D.C."/>
            <person name="Foster G.D."/>
            <person name="Sonnenberg A.S."/>
            <person name="Cullen D."/>
            <person name="de Vries R.P."/>
            <person name="Lundell T."/>
            <person name="Hibbett D.S."/>
            <person name="Henrissat B."/>
            <person name="Burton K.S."/>
            <person name="Kerrigan R.W."/>
            <person name="Challen M.P."/>
            <person name="Grigoriev I.V."/>
            <person name="Martin F."/>
        </authorList>
    </citation>
    <scope>NUCLEOTIDE SEQUENCE [LARGE SCALE GENOMIC DNA]</scope>
    <source>
        <strain evidence="10">JB137-S8 / ATCC MYA-4627 / FGSC 10392</strain>
    </source>
</reference>
<feature type="region of interest" description="Disordered" evidence="6">
    <location>
        <begin position="1"/>
        <end position="110"/>
    </location>
</feature>
<dbReference type="InterPro" id="IPR020472">
    <property type="entry name" value="WD40_PAC1"/>
</dbReference>
<dbReference type="Proteomes" id="UP000008493">
    <property type="component" value="Unassembled WGS sequence"/>
</dbReference>
<dbReference type="GeneID" id="18828981"/>
<feature type="compositionally biased region" description="Pro residues" evidence="6">
    <location>
        <begin position="758"/>
        <end position="773"/>
    </location>
</feature>
<feature type="region of interest" description="Disordered" evidence="6">
    <location>
        <begin position="482"/>
        <end position="529"/>
    </location>
</feature>
<dbReference type="KEGG" id="abp:AGABI1DRAFT31889"/>
<dbReference type="InterPro" id="IPR036322">
    <property type="entry name" value="WD40_repeat_dom_sf"/>
</dbReference>
<feature type="compositionally biased region" description="Polar residues" evidence="6">
    <location>
        <begin position="855"/>
        <end position="869"/>
    </location>
</feature>
<evidence type="ECO:0008006" key="11">
    <source>
        <dbReference type="Google" id="ProtNLM"/>
    </source>
</evidence>
<dbReference type="HOGENOM" id="CLU_257803_0_0_1"/>
<dbReference type="SUPFAM" id="SSF50978">
    <property type="entry name" value="WD40 repeat-like"/>
    <property type="match status" value="1"/>
</dbReference>
<feature type="repeat" description="WD" evidence="5">
    <location>
        <begin position="325"/>
        <end position="350"/>
    </location>
</feature>
<dbReference type="PANTHER" id="PTHR16017:SF0">
    <property type="entry name" value="WD REPEAT-CONTAINING PROTEIN 70"/>
    <property type="match status" value="1"/>
</dbReference>
<dbReference type="InterPro" id="IPR036427">
    <property type="entry name" value="Bromodomain-like_sf"/>
</dbReference>